<feature type="region of interest" description="Disordered" evidence="1">
    <location>
        <begin position="98"/>
        <end position="129"/>
    </location>
</feature>
<accession>A0AAT9HFQ4</accession>
<proteinExistence type="predicted"/>
<evidence type="ECO:0000313" key="2">
    <source>
        <dbReference type="EMBL" id="BFO16234.1"/>
    </source>
</evidence>
<gene>
    <name evidence="2" type="ORF">SHKM778_26220</name>
</gene>
<sequence>MARLPAALRPVRPRLPDDVDGRADDGWVLRAELAAWSPDWWQERIGEWLQRLRDRDGRLRRPFIVVLRGPSPLLEDQGPGVLTQVRDDLENRLGTPVTALSRHRPGKRYRNDGTAHPDDDVHPADANALSDLRRRDPGRYGRALECLAADERLPGHRASLSAAAEYDDDIRAWIGALGAGRPVPRPGDLPLDIGSERADTIALALLKQVAKLSDGDLLAWDDPCCPRPSAAWYAGSARAGPTRGPTRPHWRPGWPPTRTAPRPRPAPDSTSRPGRSSACCPPARHRGRCCGPSAPTTRPWAGCSCCHHWNATPSG</sequence>
<feature type="compositionally biased region" description="Basic and acidic residues" evidence="1">
    <location>
        <begin position="109"/>
        <end position="123"/>
    </location>
</feature>
<feature type="region of interest" description="Disordered" evidence="1">
    <location>
        <begin position="236"/>
        <end position="285"/>
    </location>
</feature>
<reference evidence="2" key="2">
    <citation type="submission" date="2024-07" db="EMBL/GenBank/DDBJ databases">
        <title>Streptomyces haneummycinica sp. nov., a new antibiotic-producing actinobacterium isolated from marine sediment.</title>
        <authorList>
            <person name="Uemura M."/>
            <person name="Hamada M."/>
            <person name="Hirano S."/>
            <person name="Kobayashi K."/>
            <person name="Ohshiro T."/>
            <person name="Kobayashi T."/>
            <person name="Terahara T."/>
        </authorList>
    </citation>
    <scope>NUCLEOTIDE SEQUENCE</scope>
    <source>
        <strain evidence="2">KM77-8</strain>
    </source>
</reference>
<name>A0AAT9HFQ4_9ACTN</name>
<dbReference type="EMBL" id="AP035768">
    <property type="protein sequence ID" value="BFO16234.1"/>
    <property type="molecule type" value="Genomic_DNA"/>
</dbReference>
<protein>
    <submittedName>
        <fullName evidence="2">Uncharacterized protein</fullName>
    </submittedName>
</protein>
<evidence type="ECO:0000256" key="1">
    <source>
        <dbReference type="SAM" id="MobiDB-lite"/>
    </source>
</evidence>
<dbReference type="AlphaFoldDB" id="A0AAT9HFQ4"/>
<organism evidence="2">
    <name type="scientific">Streptomyces haneummycinicus</name>
    <dbReference type="NCBI Taxonomy" id="3074435"/>
    <lineage>
        <taxon>Bacteria</taxon>
        <taxon>Bacillati</taxon>
        <taxon>Actinomycetota</taxon>
        <taxon>Actinomycetes</taxon>
        <taxon>Kitasatosporales</taxon>
        <taxon>Streptomycetaceae</taxon>
        <taxon>Streptomyces</taxon>
    </lineage>
</organism>
<reference evidence="2" key="1">
    <citation type="submission" date="2024-06" db="EMBL/GenBank/DDBJ databases">
        <authorList>
            <consortium name="consrtm"/>
            <person name="Uemura M."/>
            <person name="Terahara T."/>
        </authorList>
    </citation>
    <scope>NUCLEOTIDE SEQUENCE</scope>
    <source>
        <strain evidence="2">KM77-8</strain>
    </source>
</reference>